<evidence type="ECO:0000256" key="1">
    <source>
        <dbReference type="SAM" id="Phobius"/>
    </source>
</evidence>
<proteinExistence type="predicted"/>
<accession>A0A3P3XJH8</accession>
<evidence type="ECO:0000313" key="2">
    <source>
        <dbReference type="EMBL" id="SLM12659.1"/>
    </source>
</evidence>
<dbReference type="EMBL" id="FWDM01000019">
    <property type="protein sequence ID" value="SLM12659.1"/>
    <property type="molecule type" value="Genomic_DNA"/>
</dbReference>
<reference evidence="2" key="1">
    <citation type="submission" date="2017-02" db="EMBL/GenBank/DDBJ databases">
        <authorList>
            <person name="Regsiter A."/>
            <person name="William W."/>
        </authorList>
    </citation>
    <scope>NUCLEOTIDE SEQUENCE</scope>
    <source>
        <strain evidence="2">Bib</strain>
    </source>
</reference>
<keyword evidence="1" id="KW-0472">Membrane</keyword>
<keyword evidence="1" id="KW-0812">Transmembrane</keyword>
<sequence length="45" mass="4822">MENLLAEKTDSYRLQAIIGVVLKAGNIENAIAFCFALAAAALRRA</sequence>
<name>A0A3P3XJH8_9SPIR</name>
<gene>
    <name evidence="2" type="ORF">SPIROBIBN47_260005</name>
</gene>
<protein>
    <submittedName>
        <fullName evidence="2">Uncharacterized protein</fullName>
    </submittedName>
</protein>
<keyword evidence="1" id="KW-1133">Transmembrane helix</keyword>
<organism evidence="2">
    <name type="scientific">uncultured spirochete</name>
    <dbReference type="NCBI Taxonomy" id="156406"/>
    <lineage>
        <taxon>Bacteria</taxon>
        <taxon>Pseudomonadati</taxon>
        <taxon>Spirochaetota</taxon>
        <taxon>Spirochaetia</taxon>
        <taxon>Spirochaetales</taxon>
        <taxon>environmental samples</taxon>
    </lineage>
</organism>
<dbReference type="AlphaFoldDB" id="A0A3P3XJH8"/>
<feature type="transmembrane region" description="Helical" evidence="1">
    <location>
        <begin position="20"/>
        <end position="42"/>
    </location>
</feature>